<dbReference type="Proteomes" id="UP001470230">
    <property type="component" value="Unassembled WGS sequence"/>
</dbReference>
<dbReference type="EMBL" id="JAPFFF010000005">
    <property type="protein sequence ID" value="KAK8890250.1"/>
    <property type="molecule type" value="Genomic_DNA"/>
</dbReference>
<evidence type="ECO:0000313" key="2">
    <source>
        <dbReference type="Proteomes" id="UP001470230"/>
    </source>
</evidence>
<evidence type="ECO:0000313" key="1">
    <source>
        <dbReference type="EMBL" id="KAK8890250.1"/>
    </source>
</evidence>
<organism evidence="1 2">
    <name type="scientific">Tritrichomonas musculus</name>
    <dbReference type="NCBI Taxonomy" id="1915356"/>
    <lineage>
        <taxon>Eukaryota</taxon>
        <taxon>Metamonada</taxon>
        <taxon>Parabasalia</taxon>
        <taxon>Tritrichomonadida</taxon>
        <taxon>Tritrichomonadidae</taxon>
        <taxon>Tritrichomonas</taxon>
    </lineage>
</organism>
<reference evidence="1 2" key="1">
    <citation type="submission" date="2024-04" db="EMBL/GenBank/DDBJ databases">
        <title>Tritrichomonas musculus Genome.</title>
        <authorList>
            <person name="Alves-Ferreira E."/>
            <person name="Grigg M."/>
            <person name="Lorenzi H."/>
            <person name="Galac M."/>
        </authorList>
    </citation>
    <scope>NUCLEOTIDE SEQUENCE [LARGE SCALE GENOMIC DNA]</scope>
    <source>
        <strain evidence="1 2">EAF2021</strain>
    </source>
</reference>
<sequence length="56" mass="6659">MLIQSENLIGYNIPLYIIDGDVDVLNYSYKRMEQLVFEKNDNNYYCDYMITPPNDS</sequence>
<keyword evidence="2" id="KW-1185">Reference proteome</keyword>
<proteinExistence type="predicted"/>
<gene>
    <name evidence="1" type="ORF">M9Y10_035022</name>
</gene>
<comment type="caution">
    <text evidence="1">The sequence shown here is derived from an EMBL/GenBank/DDBJ whole genome shotgun (WGS) entry which is preliminary data.</text>
</comment>
<name>A0ABR2KGJ4_9EUKA</name>
<protein>
    <submittedName>
        <fullName evidence="1">Uncharacterized protein</fullName>
    </submittedName>
</protein>
<accession>A0ABR2KGJ4</accession>